<dbReference type="AlphaFoldDB" id="A0AAD8EIP3"/>
<reference evidence="3" key="1">
    <citation type="journal article" date="2023" name="IScience">
        <title>Live-bearing cockroach genome reveals convergent evolutionary mechanisms linked to viviparity in insects and beyond.</title>
        <authorList>
            <person name="Fouks B."/>
            <person name="Harrison M.C."/>
            <person name="Mikhailova A.A."/>
            <person name="Marchal E."/>
            <person name="English S."/>
            <person name="Carruthers M."/>
            <person name="Jennings E.C."/>
            <person name="Chiamaka E.L."/>
            <person name="Frigard R.A."/>
            <person name="Pippel M."/>
            <person name="Attardo G.M."/>
            <person name="Benoit J.B."/>
            <person name="Bornberg-Bauer E."/>
            <person name="Tobe S.S."/>
        </authorList>
    </citation>
    <scope>NUCLEOTIDE SEQUENCE</scope>
    <source>
        <strain evidence="3">Stay&amp;Tobe</strain>
    </source>
</reference>
<comment type="caution">
    <text evidence="3">The sequence shown here is derived from an EMBL/GenBank/DDBJ whole genome shotgun (WGS) entry which is preliminary data.</text>
</comment>
<feature type="compositionally biased region" description="Low complexity" evidence="1">
    <location>
        <begin position="80"/>
        <end position="99"/>
    </location>
</feature>
<evidence type="ECO:0008006" key="5">
    <source>
        <dbReference type="Google" id="ProtNLM"/>
    </source>
</evidence>
<feature type="compositionally biased region" description="Polar residues" evidence="1">
    <location>
        <begin position="65"/>
        <end position="79"/>
    </location>
</feature>
<evidence type="ECO:0000313" key="3">
    <source>
        <dbReference type="EMBL" id="KAJ9591626.1"/>
    </source>
</evidence>
<evidence type="ECO:0000313" key="4">
    <source>
        <dbReference type="Proteomes" id="UP001233999"/>
    </source>
</evidence>
<feature type="signal peptide" evidence="2">
    <location>
        <begin position="1"/>
        <end position="34"/>
    </location>
</feature>
<keyword evidence="4" id="KW-1185">Reference proteome</keyword>
<feature type="chain" id="PRO_5041937118" description="Secreted mucin" evidence="2">
    <location>
        <begin position="35"/>
        <end position="116"/>
    </location>
</feature>
<gene>
    <name evidence="3" type="ORF">L9F63_001840</name>
</gene>
<dbReference type="Proteomes" id="UP001233999">
    <property type="component" value="Unassembled WGS sequence"/>
</dbReference>
<dbReference type="EMBL" id="JASPKZ010003862">
    <property type="protein sequence ID" value="KAJ9591626.1"/>
    <property type="molecule type" value="Genomic_DNA"/>
</dbReference>
<sequence>MVEATPVQSDMEWQHGVLLCAAVTVLLLLTVSQAADTDTPKSAFGQAFDEIVVESTLTVRGKNPARQSRNKSLSLKQKPTSPSSTTSSTDSATSDASSPRSRREIVQFHSPSTHTA</sequence>
<organism evidence="3 4">
    <name type="scientific">Diploptera punctata</name>
    <name type="common">Pacific beetle cockroach</name>
    <dbReference type="NCBI Taxonomy" id="6984"/>
    <lineage>
        <taxon>Eukaryota</taxon>
        <taxon>Metazoa</taxon>
        <taxon>Ecdysozoa</taxon>
        <taxon>Arthropoda</taxon>
        <taxon>Hexapoda</taxon>
        <taxon>Insecta</taxon>
        <taxon>Pterygota</taxon>
        <taxon>Neoptera</taxon>
        <taxon>Polyneoptera</taxon>
        <taxon>Dictyoptera</taxon>
        <taxon>Blattodea</taxon>
        <taxon>Blaberoidea</taxon>
        <taxon>Blaberidae</taxon>
        <taxon>Diplopterinae</taxon>
        <taxon>Diploptera</taxon>
    </lineage>
</organism>
<name>A0AAD8EIP3_DIPPU</name>
<proteinExistence type="predicted"/>
<feature type="region of interest" description="Disordered" evidence="1">
    <location>
        <begin position="59"/>
        <end position="116"/>
    </location>
</feature>
<feature type="non-terminal residue" evidence="3">
    <location>
        <position position="1"/>
    </location>
</feature>
<evidence type="ECO:0000256" key="2">
    <source>
        <dbReference type="SAM" id="SignalP"/>
    </source>
</evidence>
<protein>
    <recommendedName>
        <fullName evidence="5">Secreted mucin</fullName>
    </recommendedName>
</protein>
<evidence type="ECO:0000256" key="1">
    <source>
        <dbReference type="SAM" id="MobiDB-lite"/>
    </source>
</evidence>
<accession>A0AAD8EIP3</accession>
<reference evidence="3" key="2">
    <citation type="submission" date="2023-05" db="EMBL/GenBank/DDBJ databases">
        <authorList>
            <person name="Fouks B."/>
        </authorList>
    </citation>
    <scope>NUCLEOTIDE SEQUENCE</scope>
    <source>
        <strain evidence="3">Stay&amp;Tobe</strain>
        <tissue evidence="3">Testes</tissue>
    </source>
</reference>
<keyword evidence="2" id="KW-0732">Signal</keyword>